<dbReference type="EMBL" id="LTAN01000006">
    <property type="protein sequence ID" value="OBR07549.1"/>
    <property type="molecule type" value="Genomic_DNA"/>
</dbReference>
<evidence type="ECO:0000313" key="2">
    <source>
        <dbReference type="Proteomes" id="UP000092177"/>
    </source>
</evidence>
<dbReference type="VEuPathDB" id="FungiDB:CH63R_09070"/>
<name>A0A1B7Y671_COLHI</name>
<accession>A0A1B7Y671</accession>
<dbReference type="AlphaFoldDB" id="A0A1B7Y671"/>
<gene>
    <name evidence="1" type="ORF">CH63R_09070</name>
</gene>
<comment type="caution">
    <text evidence="1">The sequence shown here is derived from an EMBL/GenBank/DDBJ whole genome shotgun (WGS) entry which is preliminary data.</text>
</comment>
<dbReference type="KEGG" id="chig:CH63R_09070"/>
<organism evidence="1 2">
    <name type="scientific">Colletotrichum higginsianum (strain IMI 349063)</name>
    <name type="common">Crucifer anthracnose fungus</name>
    <dbReference type="NCBI Taxonomy" id="759273"/>
    <lineage>
        <taxon>Eukaryota</taxon>
        <taxon>Fungi</taxon>
        <taxon>Dikarya</taxon>
        <taxon>Ascomycota</taxon>
        <taxon>Pezizomycotina</taxon>
        <taxon>Sordariomycetes</taxon>
        <taxon>Hypocreomycetidae</taxon>
        <taxon>Glomerellales</taxon>
        <taxon>Glomerellaceae</taxon>
        <taxon>Colletotrichum</taxon>
        <taxon>Colletotrichum destructivum species complex</taxon>
    </lineage>
</organism>
<dbReference type="GeneID" id="28868151"/>
<sequence>MAENQTGELVAVQFRVVLGLGSKPIISPVVGRRLPVPKLSSYNPAFHCEECDGGVVEVRMDQ</sequence>
<protein>
    <submittedName>
        <fullName evidence="1">Uncharacterized protein</fullName>
    </submittedName>
</protein>
<reference evidence="2" key="1">
    <citation type="journal article" date="2017" name="BMC Genomics">
        <title>Gapless genome assembly of Colletotrichum higginsianum reveals chromosome structure and association of transposable elements with secondary metabolite gene clusters.</title>
        <authorList>
            <person name="Dallery J.-F."/>
            <person name="Lapalu N."/>
            <person name="Zampounis A."/>
            <person name="Pigne S."/>
            <person name="Luyten I."/>
            <person name="Amselem J."/>
            <person name="Wittenberg A.H.J."/>
            <person name="Zhou S."/>
            <person name="de Queiroz M.V."/>
            <person name="Robin G.P."/>
            <person name="Auger A."/>
            <person name="Hainaut M."/>
            <person name="Henrissat B."/>
            <person name="Kim K.-T."/>
            <person name="Lee Y.-H."/>
            <person name="Lespinet O."/>
            <person name="Schwartz D.C."/>
            <person name="Thon M.R."/>
            <person name="O'Connell R.J."/>
        </authorList>
    </citation>
    <scope>NUCLEOTIDE SEQUENCE [LARGE SCALE GENOMIC DNA]</scope>
    <source>
        <strain evidence="2">IMI 349063</strain>
    </source>
</reference>
<proteinExistence type="predicted"/>
<dbReference type="Proteomes" id="UP000092177">
    <property type="component" value="Chromosome 6"/>
</dbReference>
<keyword evidence="2" id="KW-1185">Reference proteome</keyword>
<dbReference type="RefSeq" id="XP_018156067.1">
    <property type="nucleotide sequence ID" value="XM_018304044.1"/>
</dbReference>
<evidence type="ECO:0000313" key="1">
    <source>
        <dbReference type="EMBL" id="OBR07549.1"/>
    </source>
</evidence>